<evidence type="ECO:0000256" key="12">
    <source>
        <dbReference type="ARBA" id="ARBA00022857"/>
    </source>
</evidence>
<dbReference type="Pfam" id="PF02873">
    <property type="entry name" value="MurB_C"/>
    <property type="match status" value="1"/>
</dbReference>
<feature type="domain" description="FAD-binding PCMH-type" evidence="21">
    <location>
        <begin position="16"/>
        <end position="187"/>
    </location>
</feature>
<dbReference type="PANTHER" id="PTHR21071">
    <property type="entry name" value="UDP-N-ACETYLENOLPYRUVOYLGLUCOSAMINE REDUCTASE"/>
    <property type="match status" value="1"/>
</dbReference>
<dbReference type="RefSeq" id="WP_011151387.1">
    <property type="nucleotide sequence ID" value="NZ_CBCSFK010000016.1"/>
</dbReference>
<keyword evidence="16 20" id="KW-0131">Cell cycle</keyword>
<dbReference type="Pfam" id="PF01565">
    <property type="entry name" value="FAD_binding_4"/>
    <property type="match status" value="1"/>
</dbReference>
<protein>
    <recommendedName>
        <fullName evidence="7 20">UDP-N-acetylenolpyruvoylglucosamine reductase</fullName>
        <ecNumber evidence="6 20">1.3.1.98</ecNumber>
    </recommendedName>
    <alternativeName>
        <fullName evidence="18 20">UDP-N-acetylmuramate dehydrogenase</fullName>
    </alternativeName>
</protein>
<dbReference type="SMR" id="A0A2S3R2Z0"/>
<feature type="active site" evidence="20">
    <location>
        <position position="163"/>
    </location>
</feature>
<dbReference type="InterPro" id="IPR036635">
    <property type="entry name" value="MurB_C_sf"/>
</dbReference>
<keyword evidence="14 20" id="KW-0573">Peptidoglycan synthesis</keyword>
<evidence type="ECO:0000256" key="9">
    <source>
        <dbReference type="ARBA" id="ARBA00022618"/>
    </source>
</evidence>
<dbReference type="GO" id="GO:0005829">
    <property type="term" value="C:cytosol"/>
    <property type="evidence" value="ECO:0007669"/>
    <property type="project" value="TreeGrafter"/>
</dbReference>
<feature type="active site" evidence="20">
    <location>
        <position position="328"/>
    </location>
</feature>
<evidence type="ECO:0000256" key="20">
    <source>
        <dbReference type="HAMAP-Rule" id="MF_00037"/>
    </source>
</evidence>
<evidence type="ECO:0000256" key="16">
    <source>
        <dbReference type="ARBA" id="ARBA00023306"/>
    </source>
</evidence>
<dbReference type="EMBL" id="PDGH01000092">
    <property type="protein sequence ID" value="POB48068.1"/>
    <property type="molecule type" value="Genomic_DNA"/>
</dbReference>
<evidence type="ECO:0000256" key="15">
    <source>
        <dbReference type="ARBA" id="ARBA00023002"/>
    </source>
</evidence>
<evidence type="ECO:0000256" key="3">
    <source>
        <dbReference type="ARBA" id="ARBA00004496"/>
    </source>
</evidence>
<dbReference type="InterPro" id="IPR003170">
    <property type="entry name" value="MurB"/>
</dbReference>
<evidence type="ECO:0000256" key="8">
    <source>
        <dbReference type="ARBA" id="ARBA00022490"/>
    </source>
</evidence>
<comment type="pathway">
    <text evidence="4 20">Cell wall biogenesis; peptidoglycan biosynthesis.</text>
</comment>
<evidence type="ECO:0000256" key="19">
    <source>
        <dbReference type="ARBA" id="ARBA00048914"/>
    </source>
</evidence>
<dbReference type="EMBL" id="CP019290">
    <property type="protein sequence ID" value="AXX58466.1"/>
    <property type="molecule type" value="Genomic_DNA"/>
</dbReference>
<evidence type="ECO:0000256" key="10">
    <source>
        <dbReference type="ARBA" id="ARBA00022630"/>
    </source>
</evidence>
<evidence type="ECO:0000256" key="18">
    <source>
        <dbReference type="ARBA" id="ARBA00031026"/>
    </source>
</evidence>
<evidence type="ECO:0000313" key="25">
    <source>
        <dbReference type="Proteomes" id="UP000263418"/>
    </source>
</evidence>
<gene>
    <name evidence="20" type="primary">murB</name>
    <name evidence="23" type="ORF">CRN52_11295</name>
    <name evidence="22" type="ORF">FORC53_0127</name>
</gene>
<comment type="catalytic activity">
    <reaction evidence="19 20">
        <text>UDP-N-acetyl-alpha-D-muramate + NADP(+) = UDP-N-acetyl-3-O-(1-carboxyvinyl)-alpha-D-glucosamine + NADPH + H(+)</text>
        <dbReference type="Rhea" id="RHEA:12248"/>
        <dbReference type="ChEBI" id="CHEBI:15378"/>
        <dbReference type="ChEBI" id="CHEBI:57783"/>
        <dbReference type="ChEBI" id="CHEBI:58349"/>
        <dbReference type="ChEBI" id="CHEBI:68483"/>
        <dbReference type="ChEBI" id="CHEBI:70757"/>
        <dbReference type="EC" id="1.3.1.98"/>
    </reaction>
</comment>
<comment type="cofactor">
    <cofactor evidence="1 20">
        <name>FAD</name>
        <dbReference type="ChEBI" id="CHEBI:57692"/>
    </cofactor>
</comment>
<dbReference type="GO" id="GO:0009252">
    <property type="term" value="P:peptidoglycan biosynthetic process"/>
    <property type="evidence" value="ECO:0007669"/>
    <property type="project" value="UniProtKB-UniRule"/>
</dbReference>
<dbReference type="GO" id="GO:0008360">
    <property type="term" value="P:regulation of cell shape"/>
    <property type="evidence" value="ECO:0007669"/>
    <property type="project" value="UniProtKB-KW"/>
</dbReference>
<dbReference type="InterPro" id="IPR011601">
    <property type="entry name" value="MurB_C"/>
</dbReference>
<dbReference type="UniPathway" id="UPA00219"/>
<evidence type="ECO:0000256" key="14">
    <source>
        <dbReference type="ARBA" id="ARBA00022984"/>
    </source>
</evidence>
<dbReference type="InterPro" id="IPR006094">
    <property type="entry name" value="Oxid_FAD_bind_N"/>
</dbReference>
<evidence type="ECO:0000256" key="5">
    <source>
        <dbReference type="ARBA" id="ARBA00010485"/>
    </source>
</evidence>
<evidence type="ECO:0000256" key="4">
    <source>
        <dbReference type="ARBA" id="ARBA00004752"/>
    </source>
</evidence>
<dbReference type="NCBIfam" id="NF000755">
    <property type="entry name" value="PRK00046.1"/>
    <property type="match status" value="1"/>
</dbReference>
<evidence type="ECO:0000256" key="7">
    <source>
        <dbReference type="ARBA" id="ARBA00015188"/>
    </source>
</evidence>
<dbReference type="InterPro" id="IPR016166">
    <property type="entry name" value="FAD-bd_PCMH"/>
</dbReference>
<keyword evidence="10 20" id="KW-0285">Flavoprotein</keyword>
<comment type="subcellular location">
    <subcellularLocation>
        <location evidence="3 20">Cytoplasm</location>
    </subcellularLocation>
</comment>
<evidence type="ECO:0000256" key="13">
    <source>
        <dbReference type="ARBA" id="ARBA00022960"/>
    </source>
</evidence>
<dbReference type="InterPro" id="IPR016167">
    <property type="entry name" value="FAD-bd_PCMH_sub1"/>
</dbReference>
<dbReference type="GO" id="GO:0071949">
    <property type="term" value="F:FAD binding"/>
    <property type="evidence" value="ECO:0007669"/>
    <property type="project" value="InterPro"/>
</dbReference>
<feature type="active site" description="Proton donor" evidence="20">
    <location>
        <position position="233"/>
    </location>
</feature>
<dbReference type="SUPFAM" id="SSF56194">
    <property type="entry name" value="Uridine diphospho-N-Acetylenolpyruvylglucosamine reductase, MurB, C-terminal domain"/>
    <property type="match status" value="1"/>
</dbReference>
<keyword evidence="11 20" id="KW-0274">FAD</keyword>
<dbReference type="Gene3D" id="3.30.465.10">
    <property type="match status" value="1"/>
</dbReference>
<reference evidence="23 24" key="2">
    <citation type="journal article" date="2018" name="Front. Microbiol.">
        <title>Phylogeny of Vibrio vulnificus from the Analysis of the Core-Genome: Implications for Intra-Species Taxonomy.</title>
        <authorList>
            <person name="Roig F.J."/>
            <person name="Gonzalez-Candelas F."/>
            <person name="Sanjuan E."/>
            <person name="Fouz B."/>
            <person name="Feil E.J."/>
            <person name="Llorens C."/>
            <person name="Baker-Austin C."/>
            <person name="Oliver J.D."/>
            <person name="Danin-Poleg Y."/>
            <person name="Gibas C.J."/>
            <person name="Kashi Y."/>
            <person name="Gulig P.A."/>
            <person name="Morrison S.S."/>
            <person name="Amaro C."/>
        </authorList>
    </citation>
    <scope>NUCLEOTIDE SEQUENCE [LARGE SCALE GENOMIC DNA]</scope>
    <source>
        <strain evidence="23 24">CECT4608</strain>
    </source>
</reference>
<dbReference type="GO" id="GO:0051301">
    <property type="term" value="P:cell division"/>
    <property type="evidence" value="ECO:0007669"/>
    <property type="project" value="UniProtKB-KW"/>
</dbReference>
<dbReference type="GO" id="GO:0008762">
    <property type="term" value="F:UDP-N-acetylmuramate dehydrogenase activity"/>
    <property type="evidence" value="ECO:0007669"/>
    <property type="project" value="UniProtKB-UniRule"/>
</dbReference>
<dbReference type="Gene3D" id="3.30.43.10">
    <property type="entry name" value="Uridine Diphospho-n-acetylenolpyruvylglucosamine Reductase, domain 2"/>
    <property type="match status" value="1"/>
</dbReference>
<evidence type="ECO:0000256" key="2">
    <source>
        <dbReference type="ARBA" id="ARBA00003921"/>
    </source>
</evidence>
<dbReference type="SUPFAM" id="SSF56176">
    <property type="entry name" value="FAD-binding/transporter-associated domain-like"/>
    <property type="match status" value="1"/>
</dbReference>
<keyword evidence="15 20" id="KW-0560">Oxidoreductase</keyword>
<organism evidence="23 24">
    <name type="scientific">Vibrio vulnificus</name>
    <dbReference type="NCBI Taxonomy" id="672"/>
    <lineage>
        <taxon>Bacteria</taxon>
        <taxon>Pseudomonadati</taxon>
        <taxon>Pseudomonadota</taxon>
        <taxon>Gammaproteobacteria</taxon>
        <taxon>Vibrionales</taxon>
        <taxon>Vibrionaceae</taxon>
        <taxon>Vibrio</taxon>
    </lineage>
</organism>
<reference evidence="22 25" key="1">
    <citation type="submission" date="2017-01" db="EMBL/GenBank/DDBJ databases">
        <title>Complete Genome Sequence of Vibrio vulnificus FORC_053.</title>
        <authorList>
            <consortium name="Food-borne Pathogen Omics Research Center"/>
            <person name="Chung H.Y."/>
            <person name="Na E.J."/>
            <person name="Song J.S."/>
            <person name="Kim H."/>
            <person name="Lee J.-H."/>
            <person name="Ryu S."/>
            <person name="Choi S.H."/>
        </authorList>
    </citation>
    <scope>NUCLEOTIDE SEQUENCE [LARGE SCALE GENOMIC DNA]</scope>
    <source>
        <strain evidence="22 25">FORC_053</strain>
    </source>
</reference>
<evidence type="ECO:0000313" key="23">
    <source>
        <dbReference type="EMBL" id="POB48068.1"/>
    </source>
</evidence>
<dbReference type="InterPro" id="IPR016169">
    <property type="entry name" value="FAD-bd_PCMH_sub2"/>
</dbReference>
<evidence type="ECO:0000256" key="6">
    <source>
        <dbReference type="ARBA" id="ARBA00012518"/>
    </source>
</evidence>
<keyword evidence="13 20" id="KW-0133">Cell shape</keyword>
<keyword evidence="9 20" id="KW-0132">Cell division</keyword>
<dbReference type="PROSITE" id="PS51387">
    <property type="entry name" value="FAD_PCMH"/>
    <property type="match status" value="1"/>
</dbReference>
<dbReference type="Proteomes" id="UP000263418">
    <property type="component" value="Chromosome 1"/>
</dbReference>
<evidence type="ECO:0000256" key="17">
    <source>
        <dbReference type="ARBA" id="ARBA00023316"/>
    </source>
</evidence>
<evidence type="ECO:0000256" key="1">
    <source>
        <dbReference type="ARBA" id="ARBA00001974"/>
    </source>
</evidence>
<sequence>MQIKQNISLKPYHTFAIEQCSHYLVEVGSVDELVDIYANPDFRELPKLILGSGSNVLFTQPFSGVVVVNRLSGKTLSEDESFYYIHAEGGEDWPNLVEWCVQQGIGGLENLALIPGCAGSAPIQNIGAYGVEFKDVCQYVDILMLDDFSQRRLSAEECQFGYRDSVFKHALYNQCVVIAVGLKLPKTWQANNSYGPLQEIAEHELSPMSIFHKVCEVRREKLPDPKQIGNAGSFFKNPIIDKAHWQQLKAQFPNIVAYPAGEQMKVAAGWLIDQCDFKGVQVGGAQVHPKQALVLTNAQSCTAQDIIQLASLICDAVWDKYQIALEHEVRFISAVGETCLSELRVES</sequence>
<dbReference type="Proteomes" id="UP000237466">
    <property type="component" value="Unassembled WGS sequence"/>
</dbReference>
<keyword evidence="8 20" id="KW-0963">Cytoplasm</keyword>
<dbReference type="AlphaFoldDB" id="A0A2S3R2Z0"/>
<evidence type="ECO:0000256" key="11">
    <source>
        <dbReference type="ARBA" id="ARBA00022827"/>
    </source>
</evidence>
<dbReference type="NCBIfam" id="TIGR00179">
    <property type="entry name" value="murB"/>
    <property type="match status" value="1"/>
</dbReference>
<comment type="function">
    <text evidence="2 20">Cell wall formation.</text>
</comment>
<dbReference type="HAMAP" id="MF_00037">
    <property type="entry name" value="MurB"/>
    <property type="match status" value="1"/>
</dbReference>
<keyword evidence="12 20" id="KW-0521">NADP</keyword>
<dbReference type="GO" id="GO:0071555">
    <property type="term" value="P:cell wall organization"/>
    <property type="evidence" value="ECO:0007669"/>
    <property type="project" value="UniProtKB-KW"/>
</dbReference>
<keyword evidence="17 20" id="KW-0961">Cell wall biogenesis/degradation</keyword>
<dbReference type="Gene3D" id="3.90.78.10">
    <property type="entry name" value="UDP-N-acetylenolpyruvoylglucosamine reductase, C-terminal domain"/>
    <property type="match status" value="1"/>
</dbReference>
<accession>A0A2S3R2Z0</accession>
<dbReference type="KEGG" id="vvl:VV93_v1c28860"/>
<dbReference type="PANTHER" id="PTHR21071:SF4">
    <property type="entry name" value="UDP-N-ACETYLENOLPYRUVOYLGLUCOSAMINE REDUCTASE"/>
    <property type="match status" value="1"/>
</dbReference>
<comment type="similarity">
    <text evidence="5 20">Belongs to the MurB family.</text>
</comment>
<dbReference type="EC" id="1.3.1.98" evidence="6 20"/>
<dbReference type="InterPro" id="IPR036318">
    <property type="entry name" value="FAD-bd_PCMH-like_sf"/>
</dbReference>
<name>A0A2S3R2Z0_VIBVL</name>
<evidence type="ECO:0000313" key="22">
    <source>
        <dbReference type="EMBL" id="AXX58466.1"/>
    </source>
</evidence>
<evidence type="ECO:0000259" key="21">
    <source>
        <dbReference type="PROSITE" id="PS51387"/>
    </source>
</evidence>
<proteinExistence type="inferred from homology"/>
<evidence type="ECO:0000313" key="24">
    <source>
        <dbReference type="Proteomes" id="UP000237466"/>
    </source>
</evidence>